<name>A0A2P6NZI5_9EUKA</name>
<evidence type="ECO:0000313" key="11">
    <source>
        <dbReference type="EMBL" id="PRP89383.1"/>
    </source>
</evidence>
<protein>
    <submittedName>
        <fullName evidence="11">Cut-like homeobox 1</fullName>
    </submittedName>
</protein>
<feature type="domain" description="Fork-head" evidence="9">
    <location>
        <begin position="472"/>
        <end position="568"/>
    </location>
</feature>
<comment type="caution">
    <text evidence="11">The sequence shown here is derived from an EMBL/GenBank/DDBJ whole genome shotgun (WGS) entry which is preliminary data.</text>
</comment>
<dbReference type="AlphaFoldDB" id="A0A2P6NZI5"/>
<dbReference type="EMBL" id="MDYQ01000003">
    <property type="protein sequence ID" value="PRP89383.1"/>
    <property type="molecule type" value="Genomic_DNA"/>
</dbReference>
<evidence type="ECO:0000256" key="1">
    <source>
        <dbReference type="ARBA" id="ARBA00023125"/>
    </source>
</evidence>
<dbReference type="SMART" id="SM00389">
    <property type="entry name" value="HOX"/>
    <property type="match status" value="1"/>
</dbReference>
<dbReference type="InParanoid" id="A0A2P6NZI5"/>
<dbReference type="Proteomes" id="UP000241769">
    <property type="component" value="Unassembled WGS sequence"/>
</dbReference>
<dbReference type="Pfam" id="PF00250">
    <property type="entry name" value="Forkhead"/>
    <property type="match status" value="1"/>
</dbReference>
<evidence type="ECO:0000256" key="4">
    <source>
        <dbReference type="PROSITE-ProRule" id="PRU00089"/>
    </source>
</evidence>
<evidence type="ECO:0000256" key="6">
    <source>
        <dbReference type="RuleBase" id="RU000682"/>
    </source>
</evidence>
<feature type="compositionally biased region" description="Low complexity" evidence="7">
    <location>
        <begin position="616"/>
        <end position="630"/>
    </location>
</feature>
<feature type="domain" description="FHA" evidence="8">
    <location>
        <begin position="313"/>
        <end position="366"/>
    </location>
</feature>
<reference evidence="11 12" key="1">
    <citation type="journal article" date="2018" name="Genome Biol. Evol.">
        <title>Multiple Roots of Fruiting Body Formation in Amoebozoa.</title>
        <authorList>
            <person name="Hillmann F."/>
            <person name="Forbes G."/>
            <person name="Novohradska S."/>
            <person name="Ferling I."/>
            <person name="Riege K."/>
            <person name="Groth M."/>
            <person name="Westermann M."/>
            <person name="Marz M."/>
            <person name="Spaller T."/>
            <person name="Winckler T."/>
            <person name="Schaap P."/>
            <person name="Glockner G."/>
        </authorList>
    </citation>
    <scope>NUCLEOTIDE SEQUENCE [LARGE SCALE GENOMIC DNA]</scope>
    <source>
        <strain evidence="11 12">Jena</strain>
    </source>
</reference>
<dbReference type="InterPro" id="IPR036388">
    <property type="entry name" value="WH-like_DNA-bd_sf"/>
</dbReference>
<dbReference type="InterPro" id="IPR000253">
    <property type="entry name" value="FHA_dom"/>
</dbReference>
<evidence type="ECO:0000259" key="10">
    <source>
        <dbReference type="PROSITE" id="PS50071"/>
    </source>
</evidence>
<evidence type="ECO:0000256" key="3">
    <source>
        <dbReference type="ARBA" id="ARBA00023242"/>
    </source>
</evidence>
<dbReference type="InterPro" id="IPR036390">
    <property type="entry name" value="WH_DNA-bd_sf"/>
</dbReference>
<dbReference type="SUPFAM" id="SSF46785">
    <property type="entry name" value="Winged helix' DNA-binding domain"/>
    <property type="match status" value="1"/>
</dbReference>
<dbReference type="SMART" id="SM00339">
    <property type="entry name" value="FH"/>
    <property type="match status" value="1"/>
</dbReference>
<dbReference type="InterPro" id="IPR001356">
    <property type="entry name" value="HD"/>
</dbReference>
<evidence type="ECO:0000256" key="5">
    <source>
        <dbReference type="PROSITE-ProRule" id="PRU00108"/>
    </source>
</evidence>
<dbReference type="Pfam" id="PF00046">
    <property type="entry name" value="Homeodomain"/>
    <property type="match status" value="1"/>
</dbReference>
<sequence length="630" mass="69594">MSTSDGVVIFCPFLFTNLTSVGYPIPQFRRTDQYAAFKKDGDSQMNRKVHGIADLMGKRKKGEGESDDDKVVVRRRLELHQTQGLENYFTTVDVYPTTEAKEKLAQELDLKAETISKWFINRRVKLRNEEGKKSKGNDSDEEAAPKEKPSGRSRGAPAKVSSKASKVTGPRAVMARTKNIVAARGKSDPTTPASPQEQISEESYKDSPALPSADEADEPQVIKKKRKVEEISAPPPPPPEPKKEPVPLPLWKELYIEAEAIRAAAGPSAEHLARQQLMLDHILNTRKKQELPPVFAMITGPTIQPYRMEELSLVLGRNTPAHREADIHVSNSANINHLHAKIVFEDNCYNIINVSRRGFQLKTNKGWKEITGHMVKVPLPNPAVMNFQGSFIFVQCFYIRDADSLEEGSHVPPVIKMEPIVQIHDVSMSYEEPEPVYVPPPKPQTPAKATKASKRQAAIPVAVAASDERETPKQWSYASMISASIRHHGGEATYKQINEYIGEHFKDVVKDRRTWKNSVGGVLSSSGFFESIRLPSDDPTSKKRGGIWRISNRGDKLVETETTKQEEKAPAAVAEKRPPNMVSGPVQPESYDSSSSGSSDGSSSSGESDSEESRSGPDSGDEGPPILAMS</sequence>
<proteinExistence type="predicted"/>
<dbReference type="InterPro" id="IPR017970">
    <property type="entry name" value="Homeobox_CS"/>
</dbReference>
<evidence type="ECO:0000256" key="2">
    <source>
        <dbReference type="ARBA" id="ARBA00023155"/>
    </source>
</evidence>
<dbReference type="Gene3D" id="1.10.10.10">
    <property type="entry name" value="Winged helix-like DNA-binding domain superfamily/Winged helix DNA-binding domain"/>
    <property type="match status" value="1"/>
</dbReference>
<dbReference type="PROSITE" id="PS50039">
    <property type="entry name" value="FORK_HEAD_3"/>
    <property type="match status" value="1"/>
</dbReference>
<evidence type="ECO:0000256" key="7">
    <source>
        <dbReference type="SAM" id="MobiDB-lite"/>
    </source>
</evidence>
<feature type="region of interest" description="Disordered" evidence="7">
    <location>
        <begin position="129"/>
        <end position="221"/>
    </location>
</feature>
<dbReference type="PROSITE" id="PS00027">
    <property type="entry name" value="HOMEOBOX_1"/>
    <property type="match status" value="1"/>
</dbReference>
<evidence type="ECO:0000313" key="12">
    <source>
        <dbReference type="Proteomes" id="UP000241769"/>
    </source>
</evidence>
<feature type="DNA-binding region" description="Homeobox" evidence="5">
    <location>
        <begin position="70"/>
        <end position="130"/>
    </location>
</feature>
<evidence type="ECO:0000259" key="9">
    <source>
        <dbReference type="PROSITE" id="PS50039"/>
    </source>
</evidence>
<feature type="compositionally biased region" description="Polar residues" evidence="7">
    <location>
        <begin position="188"/>
        <end position="198"/>
    </location>
</feature>
<dbReference type="PROSITE" id="PS50006">
    <property type="entry name" value="FHA_DOMAIN"/>
    <property type="match status" value="1"/>
</dbReference>
<dbReference type="InterPro" id="IPR001766">
    <property type="entry name" value="Fork_head_dom"/>
</dbReference>
<feature type="domain" description="Homeobox" evidence="10">
    <location>
        <begin position="68"/>
        <end position="129"/>
    </location>
</feature>
<dbReference type="Gene3D" id="1.10.10.60">
    <property type="entry name" value="Homeodomain-like"/>
    <property type="match status" value="1"/>
</dbReference>
<feature type="compositionally biased region" description="Basic and acidic residues" evidence="7">
    <location>
        <begin position="129"/>
        <end position="150"/>
    </location>
</feature>
<evidence type="ECO:0000259" key="8">
    <source>
        <dbReference type="PROSITE" id="PS50006"/>
    </source>
</evidence>
<dbReference type="GO" id="GO:0000981">
    <property type="term" value="F:DNA-binding transcription factor activity, RNA polymerase II-specific"/>
    <property type="evidence" value="ECO:0007669"/>
    <property type="project" value="InterPro"/>
</dbReference>
<feature type="region of interest" description="Disordered" evidence="7">
    <location>
        <begin position="529"/>
        <end position="630"/>
    </location>
</feature>
<keyword evidence="3 5" id="KW-0539">Nucleus</keyword>
<keyword evidence="2 5" id="KW-0371">Homeobox</keyword>
<feature type="compositionally biased region" description="Low complexity" evidence="7">
    <location>
        <begin position="588"/>
        <end position="607"/>
    </location>
</feature>
<dbReference type="OrthoDB" id="10257567at2759"/>
<dbReference type="GO" id="GO:0005634">
    <property type="term" value="C:nucleus"/>
    <property type="evidence" value="ECO:0007669"/>
    <property type="project" value="UniProtKB-SubCell"/>
</dbReference>
<accession>A0A2P6NZI5</accession>
<comment type="subcellular location">
    <subcellularLocation>
        <location evidence="5 6">Nucleus</location>
    </subcellularLocation>
</comment>
<dbReference type="GO" id="GO:0043565">
    <property type="term" value="F:sequence-specific DNA binding"/>
    <property type="evidence" value="ECO:0007669"/>
    <property type="project" value="InterPro"/>
</dbReference>
<dbReference type="InterPro" id="IPR009057">
    <property type="entry name" value="Homeodomain-like_sf"/>
</dbReference>
<dbReference type="PROSITE" id="PS50071">
    <property type="entry name" value="HOMEOBOX_2"/>
    <property type="match status" value="1"/>
</dbReference>
<feature type="DNA-binding region" description="Fork-head" evidence="4">
    <location>
        <begin position="472"/>
        <end position="568"/>
    </location>
</feature>
<organism evidence="11 12">
    <name type="scientific">Planoprotostelium fungivorum</name>
    <dbReference type="NCBI Taxonomy" id="1890364"/>
    <lineage>
        <taxon>Eukaryota</taxon>
        <taxon>Amoebozoa</taxon>
        <taxon>Evosea</taxon>
        <taxon>Variosea</taxon>
        <taxon>Cavosteliida</taxon>
        <taxon>Cavosteliaceae</taxon>
        <taxon>Planoprotostelium</taxon>
    </lineage>
</organism>
<keyword evidence="1 5" id="KW-0238">DNA-binding</keyword>
<dbReference type="SUPFAM" id="SSF46689">
    <property type="entry name" value="Homeodomain-like"/>
    <property type="match status" value="1"/>
</dbReference>
<gene>
    <name evidence="11" type="ORF">PROFUN_01246</name>
</gene>
<keyword evidence="12" id="KW-1185">Reference proteome</keyword>
<dbReference type="CDD" id="cd00086">
    <property type="entry name" value="homeodomain"/>
    <property type="match status" value="1"/>
</dbReference>
<feature type="compositionally biased region" description="Basic and acidic residues" evidence="7">
    <location>
        <begin position="552"/>
        <end position="578"/>
    </location>
</feature>